<reference evidence="2" key="1">
    <citation type="submission" date="2019-06" db="EMBL/GenBank/DDBJ databases">
        <authorList>
            <person name="Zheng W."/>
        </authorList>
    </citation>
    <scope>NUCLEOTIDE SEQUENCE</scope>
    <source>
        <strain evidence="2">QDHG01</strain>
    </source>
</reference>
<dbReference type="EMBL" id="RRYP01033743">
    <property type="protein sequence ID" value="TNV70691.1"/>
    <property type="molecule type" value="Genomic_DNA"/>
</dbReference>
<accession>A0A8J8N9M3</accession>
<feature type="compositionally biased region" description="Low complexity" evidence="1">
    <location>
        <begin position="9"/>
        <end position="24"/>
    </location>
</feature>
<keyword evidence="3" id="KW-1185">Reference proteome</keyword>
<dbReference type="AlphaFoldDB" id="A0A8J8N9M3"/>
<sequence>MCNLRKLQNRQVHQGQQSQSHHLQPATKQHPDQMIGNSQSRQIYLLVLCGERHHHFDNYHQLQRSLVYQPRKQTIGSQMLKGQIFQGETLNSPHLKIRSHHFLLEGVWQRYFEPHLIKALSDENQN</sequence>
<name>A0A8J8N9M3_HALGN</name>
<gene>
    <name evidence="2" type="ORF">FGO68_gene13517</name>
</gene>
<evidence type="ECO:0000256" key="1">
    <source>
        <dbReference type="SAM" id="MobiDB-lite"/>
    </source>
</evidence>
<evidence type="ECO:0000313" key="2">
    <source>
        <dbReference type="EMBL" id="TNV70691.1"/>
    </source>
</evidence>
<protein>
    <submittedName>
        <fullName evidence="2">Uncharacterized protein</fullName>
    </submittedName>
</protein>
<evidence type="ECO:0000313" key="3">
    <source>
        <dbReference type="Proteomes" id="UP000785679"/>
    </source>
</evidence>
<feature type="region of interest" description="Disordered" evidence="1">
    <location>
        <begin position="1"/>
        <end position="35"/>
    </location>
</feature>
<comment type="caution">
    <text evidence="2">The sequence shown here is derived from an EMBL/GenBank/DDBJ whole genome shotgun (WGS) entry which is preliminary data.</text>
</comment>
<organism evidence="2 3">
    <name type="scientific">Halteria grandinella</name>
    <dbReference type="NCBI Taxonomy" id="5974"/>
    <lineage>
        <taxon>Eukaryota</taxon>
        <taxon>Sar</taxon>
        <taxon>Alveolata</taxon>
        <taxon>Ciliophora</taxon>
        <taxon>Intramacronucleata</taxon>
        <taxon>Spirotrichea</taxon>
        <taxon>Stichotrichia</taxon>
        <taxon>Sporadotrichida</taxon>
        <taxon>Halteriidae</taxon>
        <taxon>Halteria</taxon>
    </lineage>
</organism>
<dbReference type="Proteomes" id="UP000785679">
    <property type="component" value="Unassembled WGS sequence"/>
</dbReference>
<proteinExistence type="predicted"/>